<evidence type="ECO:0000313" key="3">
    <source>
        <dbReference type="Proteomes" id="UP000019373"/>
    </source>
</evidence>
<evidence type="ECO:0000313" key="2">
    <source>
        <dbReference type="EMBL" id="ERF68960.1"/>
    </source>
</evidence>
<name>U1HFR0_ENDPU</name>
<organism evidence="2 3">
    <name type="scientific">Endocarpon pusillum (strain Z07020 / HMAS-L-300199)</name>
    <name type="common">Lichen-forming fungus</name>
    <dbReference type="NCBI Taxonomy" id="1263415"/>
    <lineage>
        <taxon>Eukaryota</taxon>
        <taxon>Fungi</taxon>
        <taxon>Dikarya</taxon>
        <taxon>Ascomycota</taxon>
        <taxon>Pezizomycotina</taxon>
        <taxon>Eurotiomycetes</taxon>
        <taxon>Chaetothyriomycetidae</taxon>
        <taxon>Verrucariales</taxon>
        <taxon>Verrucariaceae</taxon>
        <taxon>Endocarpon</taxon>
    </lineage>
</organism>
<dbReference type="AlphaFoldDB" id="U1HFR0"/>
<dbReference type="RefSeq" id="XP_007805419.1">
    <property type="nucleotide sequence ID" value="XM_007807228.1"/>
</dbReference>
<dbReference type="HOGENOM" id="CLU_021801_0_0_1"/>
<accession>U1HFR0</accession>
<gene>
    <name evidence="2" type="ORF">EPUS_08194</name>
</gene>
<dbReference type="EMBL" id="KE721482">
    <property type="protein sequence ID" value="ERF68960.1"/>
    <property type="molecule type" value="Genomic_DNA"/>
</dbReference>
<dbReference type="InterPro" id="IPR010730">
    <property type="entry name" value="HET"/>
</dbReference>
<dbReference type="eggNOG" id="ENOG502RS6Z">
    <property type="taxonomic scope" value="Eukaryota"/>
</dbReference>
<keyword evidence="3" id="KW-1185">Reference proteome</keyword>
<dbReference type="GeneID" id="19243045"/>
<proteinExistence type="predicted"/>
<dbReference type="Proteomes" id="UP000019373">
    <property type="component" value="Unassembled WGS sequence"/>
</dbReference>
<dbReference type="PANTHER" id="PTHR33112">
    <property type="entry name" value="DOMAIN PROTEIN, PUTATIVE-RELATED"/>
    <property type="match status" value="1"/>
</dbReference>
<evidence type="ECO:0000259" key="1">
    <source>
        <dbReference type="Pfam" id="PF06985"/>
    </source>
</evidence>
<sequence length="535" mass="61295">MTPNPHSQKQEVTIFPAWTMTRLEGIVSMDTAKKRFYARCLLASLDPVDETSSIAQLAQCGDALCILEDDETDSTIMLTGRLISSQHINIELVRQWLSTCGRLHPMTCRPVWKEEIKDILLINVETRRLQSPQVGARLGSLPQTIEDAVTFTLLLGKRYLWVDSVCIDQNDEAENRKQIARMSTIYRGADATIVALSGKDAQAGLPRLSWRSAVFPQLKCWVDGKRLVGLMPTLWQQVWFSTWGSRAWTLQEAVLSSRCLYISDHQMYFECRGMQGNESLNEIRSWVQQTTRGAHSRRNRQLVSRMGAGLLSSPFIEIAHEETRLEKYTVLAYLYRSRRMTDPDDALNAFSGITQYLTETVYNKGFVWGLPLEDLNWAWLWSTKDPSDDPFTYFMESNSSNADFDLSPISTSESHQYLFIHGIVFQLVLDCNSPQGRKCDFYMFERYDMFMANVNCLVTIVSTDPIIEEAALRNPETFLLVARNQINNWMYLHLLVLRQEGGISQRKSVITLQIPKDKPHVLKHLGIRREKVTLG</sequence>
<protein>
    <recommendedName>
        <fullName evidence="1">Heterokaryon incompatibility domain-containing protein</fullName>
    </recommendedName>
</protein>
<feature type="domain" description="Heterokaryon incompatibility" evidence="1">
    <location>
        <begin position="133"/>
        <end position="252"/>
    </location>
</feature>
<dbReference type="Pfam" id="PF06985">
    <property type="entry name" value="HET"/>
    <property type="match status" value="1"/>
</dbReference>
<reference evidence="3" key="1">
    <citation type="journal article" date="2014" name="BMC Genomics">
        <title>Genome characteristics reveal the impact of lichenization on lichen-forming fungus Endocarpon pusillum Hedwig (Verrucariales, Ascomycota).</title>
        <authorList>
            <person name="Wang Y.-Y."/>
            <person name="Liu B."/>
            <person name="Zhang X.-Y."/>
            <person name="Zhou Q.-M."/>
            <person name="Zhang T."/>
            <person name="Li H."/>
            <person name="Yu Y.-F."/>
            <person name="Zhang X.-L."/>
            <person name="Hao X.-Y."/>
            <person name="Wang M."/>
            <person name="Wang L."/>
            <person name="Wei J.-C."/>
        </authorList>
    </citation>
    <scope>NUCLEOTIDE SEQUENCE [LARGE SCALE GENOMIC DNA]</scope>
    <source>
        <strain evidence="3">Z07020 / HMAS-L-300199</strain>
    </source>
</reference>
<dbReference type="OrthoDB" id="4159223at2759"/>
<dbReference type="PANTHER" id="PTHR33112:SF12">
    <property type="entry name" value="HETEROKARYON INCOMPATIBILITY DOMAIN-CONTAINING PROTEIN"/>
    <property type="match status" value="1"/>
</dbReference>